<dbReference type="Gene3D" id="3.60.15.10">
    <property type="entry name" value="Ribonuclease Z/Hydroxyacylglutathione hydrolase-like"/>
    <property type="match status" value="1"/>
</dbReference>
<organism evidence="2 3">
    <name type="scientific">Derxia gummosa DSM 723</name>
    <dbReference type="NCBI Taxonomy" id="1121388"/>
    <lineage>
        <taxon>Bacteria</taxon>
        <taxon>Pseudomonadati</taxon>
        <taxon>Pseudomonadota</taxon>
        <taxon>Betaproteobacteria</taxon>
        <taxon>Burkholderiales</taxon>
        <taxon>Alcaligenaceae</taxon>
        <taxon>Derxia</taxon>
    </lineage>
</organism>
<evidence type="ECO:0000313" key="3">
    <source>
        <dbReference type="RefSeq" id="WP_028310186.1"/>
    </source>
</evidence>
<feature type="domain" description="Metallo-beta-lactamase" evidence="1">
    <location>
        <begin position="17"/>
        <end position="199"/>
    </location>
</feature>
<dbReference type="EC" id="3.1.4.17" evidence="3"/>
<dbReference type="Proteomes" id="UP000675920">
    <property type="component" value="Unplaced"/>
</dbReference>
<dbReference type="OrthoDB" id="9803916at2"/>
<reference evidence="3" key="2">
    <citation type="submission" date="2025-08" db="UniProtKB">
        <authorList>
            <consortium name="RefSeq"/>
        </authorList>
    </citation>
    <scope>IDENTIFICATION</scope>
</reference>
<dbReference type="RefSeq" id="WP_028310186.1">
    <property type="nucleotide sequence ID" value="NZ_AXWS01000007.1"/>
</dbReference>
<dbReference type="SMART" id="SM00849">
    <property type="entry name" value="Lactamase_B"/>
    <property type="match status" value="1"/>
</dbReference>
<dbReference type="GO" id="GO:0047555">
    <property type="term" value="F:3',5'-cyclic-GMP phosphodiesterase activity"/>
    <property type="evidence" value="ECO:0007669"/>
    <property type="project" value="TreeGrafter"/>
</dbReference>
<dbReference type="PANTHER" id="PTHR28283:SF1">
    <property type="entry name" value="3',5'-CYCLIC-NUCLEOTIDE PHOSPHODIESTERASE 1"/>
    <property type="match status" value="1"/>
</dbReference>
<dbReference type="SUPFAM" id="SSF56281">
    <property type="entry name" value="Metallo-hydrolase/oxidoreductase"/>
    <property type="match status" value="1"/>
</dbReference>
<dbReference type="PRINTS" id="PR00388">
    <property type="entry name" value="PDIESTERASE2"/>
</dbReference>
<dbReference type="CDD" id="cd07735">
    <property type="entry name" value="class_II_PDE_MBL-fold"/>
    <property type="match status" value="1"/>
</dbReference>
<dbReference type="InterPro" id="IPR000396">
    <property type="entry name" value="Pdiesterase2"/>
</dbReference>
<dbReference type="AlphaFoldDB" id="A0A8B6X1D7"/>
<dbReference type="PANTHER" id="PTHR28283">
    <property type="entry name" value="3',5'-CYCLIC-NUCLEOTIDE PHOSPHODIESTERASE 1"/>
    <property type="match status" value="1"/>
</dbReference>
<evidence type="ECO:0000313" key="2">
    <source>
        <dbReference type="Proteomes" id="UP000675920"/>
    </source>
</evidence>
<dbReference type="GO" id="GO:0004115">
    <property type="term" value="F:3',5'-cyclic-AMP phosphodiesterase activity"/>
    <property type="evidence" value="ECO:0007669"/>
    <property type="project" value="InterPro"/>
</dbReference>
<dbReference type="Pfam" id="PF12706">
    <property type="entry name" value="Lactamase_B_2"/>
    <property type="match status" value="1"/>
</dbReference>
<accession>A0A8B6X1D7</accession>
<keyword evidence="2" id="KW-1185">Reference proteome</keyword>
<reference evidence="3" key="1">
    <citation type="journal article" date="1986" name="J. Biol. Chem.">
        <title>Molecular cloning and developmental expression of the cyclic nucleotide phosphodiesterase gene of Dictyostelium discoideum.</title>
        <authorList>
            <person name="Lacombe M.L."/>
            <person name="Podgorski G.J."/>
            <person name="Franke J."/>
            <person name="Kessin R.H."/>
        </authorList>
    </citation>
    <scope>NUCLEOTIDE SEQUENCE</scope>
</reference>
<dbReference type="GO" id="GO:0006198">
    <property type="term" value="P:cAMP catabolic process"/>
    <property type="evidence" value="ECO:0007669"/>
    <property type="project" value="InterPro"/>
</dbReference>
<proteinExistence type="predicted"/>
<evidence type="ECO:0000259" key="1">
    <source>
        <dbReference type="SMART" id="SM00849"/>
    </source>
</evidence>
<dbReference type="GO" id="GO:1902660">
    <property type="term" value="P:negative regulation of glucose mediated signaling pathway"/>
    <property type="evidence" value="ECO:0007669"/>
    <property type="project" value="TreeGrafter"/>
</dbReference>
<sequence>MRLRVLGCSGGIGDGGHTTSFLVDDDLLIDAGTGVCGLDIAALARIDHVFVTHAHLDHVCGLAFIIDSVFGHRRAPLRVHALPATLAALRDHMFNGVIWPDFTRLRSHGQPSLEFIEFDVGAVFESAGRRVEALPAAHQVPAVGYRVDAPSGRSFVFTGDTAACPARWDAVNRIPDLALLVIETAFCNAEADLALRSQHLCPASLADDIAALAARPALRITHLKPSDAQLTMEEVRAAIPRFDPLPLRDGEVFTF</sequence>
<protein>
    <submittedName>
        <fullName evidence="3">3',5'-cyclic-nucleotide phosphodiesterase</fullName>
        <ecNumber evidence="3">3.1.4.17</ecNumber>
    </submittedName>
</protein>
<dbReference type="InterPro" id="IPR036866">
    <property type="entry name" value="RibonucZ/Hydroxyglut_hydro"/>
</dbReference>
<dbReference type="InterPro" id="IPR001279">
    <property type="entry name" value="Metallo-B-lactamas"/>
</dbReference>
<name>A0A8B6X1D7_9BURK</name>